<accession>A0ABV8FB34</accession>
<organism evidence="2 3">
    <name type="scientific">Streptosporangium jomthongense</name>
    <dbReference type="NCBI Taxonomy" id="1193683"/>
    <lineage>
        <taxon>Bacteria</taxon>
        <taxon>Bacillati</taxon>
        <taxon>Actinomycetota</taxon>
        <taxon>Actinomycetes</taxon>
        <taxon>Streptosporangiales</taxon>
        <taxon>Streptosporangiaceae</taxon>
        <taxon>Streptosporangium</taxon>
    </lineage>
</organism>
<feature type="transmembrane region" description="Helical" evidence="1">
    <location>
        <begin position="168"/>
        <end position="187"/>
    </location>
</feature>
<dbReference type="RefSeq" id="WP_386194915.1">
    <property type="nucleotide sequence ID" value="NZ_JBHSBC010000038.1"/>
</dbReference>
<dbReference type="EMBL" id="JBHSBC010000038">
    <property type="protein sequence ID" value="MFC3984905.1"/>
    <property type="molecule type" value="Genomic_DNA"/>
</dbReference>
<keyword evidence="1" id="KW-1133">Transmembrane helix</keyword>
<keyword evidence="1" id="KW-0472">Membrane</keyword>
<evidence type="ECO:0000313" key="2">
    <source>
        <dbReference type="EMBL" id="MFC3984905.1"/>
    </source>
</evidence>
<evidence type="ECO:0008006" key="4">
    <source>
        <dbReference type="Google" id="ProtNLM"/>
    </source>
</evidence>
<feature type="transmembrane region" description="Helical" evidence="1">
    <location>
        <begin position="244"/>
        <end position="265"/>
    </location>
</feature>
<evidence type="ECO:0000313" key="3">
    <source>
        <dbReference type="Proteomes" id="UP001595698"/>
    </source>
</evidence>
<dbReference type="Proteomes" id="UP001595698">
    <property type="component" value="Unassembled WGS sequence"/>
</dbReference>
<sequence>MRRTISAVLVVLGCVCAPLALVGFWMADRAVGTGRYVETVDPLAENSTIQDDVADRVTAAIAEPMRELDTSVPDHTARMAVDKVVTGDRFPEIWRWANQVAHRRMSGDPQGGNLVLDLTPVYEMAKGELEHEGVPAATRLPALHPEIELLSATDLVRVVTVRDILVPWRWATLSLSIVLLAVGTALAGDRLCALVGVGLGLAGGMTVLAVLLVVVRDTALSDVTDDGAQGRVFVTVFDALTRSLWTGLRVLFAVGLVVAAVAFAVRHVRSSPAGGSGSPGGGAREGRG</sequence>
<keyword evidence="3" id="KW-1185">Reference proteome</keyword>
<proteinExistence type="predicted"/>
<evidence type="ECO:0000256" key="1">
    <source>
        <dbReference type="SAM" id="Phobius"/>
    </source>
</evidence>
<comment type="caution">
    <text evidence="2">The sequence shown here is derived from an EMBL/GenBank/DDBJ whole genome shotgun (WGS) entry which is preliminary data.</text>
</comment>
<name>A0ABV8FB34_9ACTN</name>
<reference evidence="3" key="1">
    <citation type="journal article" date="2019" name="Int. J. Syst. Evol. Microbiol.">
        <title>The Global Catalogue of Microorganisms (GCM) 10K type strain sequencing project: providing services to taxonomists for standard genome sequencing and annotation.</title>
        <authorList>
            <consortium name="The Broad Institute Genomics Platform"/>
            <consortium name="The Broad Institute Genome Sequencing Center for Infectious Disease"/>
            <person name="Wu L."/>
            <person name="Ma J."/>
        </authorList>
    </citation>
    <scope>NUCLEOTIDE SEQUENCE [LARGE SCALE GENOMIC DNA]</scope>
    <source>
        <strain evidence="3">TBRC 7912</strain>
    </source>
</reference>
<protein>
    <recommendedName>
        <fullName evidence="4">Integral membrane protein</fullName>
    </recommendedName>
</protein>
<keyword evidence="1" id="KW-0812">Transmembrane</keyword>
<gene>
    <name evidence="2" type="ORF">ACFOYY_32595</name>
</gene>
<feature type="transmembrane region" description="Helical" evidence="1">
    <location>
        <begin position="7"/>
        <end position="27"/>
    </location>
</feature>
<feature type="transmembrane region" description="Helical" evidence="1">
    <location>
        <begin position="194"/>
        <end position="215"/>
    </location>
</feature>